<comment type="caution">
    <text evidence="6">The sequence shown here is derived from an EMBL/GenBank/DDBJ whole genome shotgun (WGS) entry which is preliminary data.</text>
</comment>
<keyword evidence="3" id="KW-0804">Transcription</keyword>
<dbReference type="SUPFAM" id="SSF46689">
    <property type="entry name" value="Homeodomain-like"/>
    <property type="match status" value="1"/>
</dbReference>
<dbReference type="InterPro" id="IPR047640">
    <property type="entry name" value="RpiR-like"/>
</dbReference>
<evidence type="ECO:0000256" key="1">
    <source>
        <dbReference type="ARBA" id="ARBA00023015"/>
    </source>
</evidence>
<evidence type="ECO:0000313" key="6">
    <source>
        <dbReference type="EMBL" id="PEG30129.1"/>
    </source>
</evidence>
<evidence type="ECO:0000256" key="3">
    <source>
        <dbReference type="ARBA" id="ARBA00023163"/>
    </source>
</evidence>
<dbReference type="GO" id="GO:0097367">
    <property type="term" value="F:carbohydrate derivative binding"/>
    <property type="evidence" value="ECO:0007669"/>
    <property type="project" value="InterPro"/>
</dbReference>
<reference evidence="6 7" key="1">
    <citation type="submission" date="2017-10" db="EMBL/GenBank/DDBJ databases">
        <title>Effective Description of Clostridium neonatale sp. nov. linked to necrotizing enterocolitis in neonates and a clarification of species assignable to the genus Clostridium (Prazmowski 1880) emend. Lawson and Rainey 2016.</title>
        <authorList>
            <person name="Bernard K."/>
            <person name="Burdz T."/>
            <person name="Wiebe D."/>
            <person name="Balcewich B."/>
            <person name="Alfa M."/>
            <person name="Bernier A.-M."/>
        </authorList>
    </citation>
    <scope>NUCLEOTIDE SEQUENCE [LARGE SCALE GENOMIC DNA]</scope>
    <source>
        <strain evidence="6 7">LCDC99A005</strain>
    </source>
</reference>
<dbReference type="InterPro" id="IPR036388">
    <property type="entry name" value="WH-like_DNA-bd_sf"/>
</dbReference>
<organism evidence="6 7">
    <name type="scientific">Clostridium neonatale</name>
    <dbReference type="NCBI Taxonomy" id="137838"/>
    <lineage>
        <taxon>Bacteria</taxon>
        <taxon>Bacillati</taxon>
        <taxon>Bacillota</taxon>
        <taxon>Clostridia</taxon>
        <taxon>Eubacteriales</taxon>
        <taxon>Clostridiaceae</taxon>
        <taxon>Clostridium</taxon>
    </lineage>
</organism>
<dbReference type="Gene3D" id="3.40.50.10490">
    <property type="entry name" value="Glucose-6-phosphate isomerase like protein, domain 1"/>
    <property type="match status" value="1"/>
</dbReference>
<dbReference type="Gene3D" id="1.10.10.10">
    <property type="entry name" value="Winged helix-like DNA-binding domain superfamily/Winged helix DNA-binding domain"/>
    <property type="match status" value="1"/>
</dbReference>
<dbReference type="InterPro" id="IPR046348">
    <property type="entry name" value="SIS_dom_sf"/>
</dbReference>
<dbReference type="AlphaFoldDB" id="A0A2A7MEW1"/>
<keyword evidence="2" id="KW-0238">DNA-binding</keyword>
<dbReference type="GO" id="GO:0003677">
    <property type="term" value="F:DNA binding"/>
    <property type="evidence" value="ECO:0007669"/>
    <property type="project" value="UniProtKB-KW"/>
</dbReference>
<dbReference type="OrthoDB" id="9762536at2"/>
<dbReference type="EMBL" id="PDCJ01000002">
    <property type="protein sequence ID" value="PEG30129.1"/>
    <property type="molecule type" value="Genomic_DNA"/>
</dbReference>
<sequence length="286" mass="32232">MKVSSKEKSVLDKIFQVYDKLFEAEKKIADYVINNQKKVVDMTVSELANASNASEATIIRFCKKCDFKGFHHLKISLAKEMMRSSEERTTSNEISINKIAQSLENILANKIEELKQTISIMDEKNIKEILDVIKKARTVQFAAVGNTIPVALDGAYKFNQIGISSFANTIYETQLAFTCNISEGDVVIVISNSGSSKKLLTLVNMAIGRKAKVICITKHENSELAKLSDYVISVASREKLFLDEFNFTRVPFMAVIEILFLLTISNKKDAYECMNRHEQCMAEDKI</sequence>
<dbReference type="GO" id="GO:1901135">
    <property type="term" value="P:carbohydrate derivative metabolic process"/>
    <property type="evidence" value="ECO:0007669"/>
    <property type="project" value="InterPro"/>
</dbReference>
<evidence type="ECO:0000259" key="4">
    <source>
        <dbReference type="PROSITE" id="PS51071"/>
    </source>
</evidence>
<protein>
    <submittedName>
        <fullName evidence="6">MurR/RpiR family transcriptional regulator</fullName>
    </submittedName>
</protein>
<evidence type="ECO:0000313" key="7">
    <source>
        <dbReference type="Proteomes" id="UP000220840"/>
    </source>
</evidence>
<dbReference type="Proteomes" id="UP000220840">
    <property type="component" value="Unassembled WGS sequence"/>
</dbReference>
<evidence type="ECO:0000256" key="2">
    <source>
        <dbReference type="ARBA" id="ARBA00023125"/>
    </source>
</evidence>
<dbReference type="PROSITE" id="PS51071">
    <property type="entry name" value="HTH_RPIR"/>
    <property type="match status" value="1"/>
</dbReference>
<feature type="domain" description="HTH rpiR-type" evidence="4">
    <location>
        <begin position="8"/>
        <end position="84"/>
    </location>
</feature>
<gene>
    <name evidence="6" type="ORF">CQ394_15955</name>
</gene>
<proteinExistence type="predicted"/>
<dbReference type="Pfam" id="PF01380">
    <property type="entry name" value="SIS"/>
    <property type="match status" value="1"/>
</dbReference>
<dbReference type="InterPro" id="IPR035472">
    <property type="entry name" value="RpiR-like_SIS"/>
</dbReference>
<dbReference type="Pfam" id="PF01418">
    <property type="entry name" value="HTH_6"/>
    <property type="match status" value="1"/>
</dbReference>
<keyword evidence="7" id="KW-1185">Reference proteome</keyword>
<dbReference type="STRING" id="137838.GCA_001458595_01429"/>
<dbReference type="PANTHER" id="PTHR30514:SF1">
    <property type="entry name" value="HTH-TYPE TRANSCRIPTIONAL REGULATOR HEXR-RELATED"/>
    <property type="match status" value="1"/>
</dbReference>
<feature type="domain" description="SIS" evidence="5">
    <location>
        <begin position="129"/>
        <end position="269"/>
    </location>
</feature>
<dbReference type="SUPFAM" id="SSF53697">
    <property type="entry name" value="SIS domain"/>
    <property type="match status" value="1"/>
</dbReference>
<name>A0A2A7MEW1_9CLOT</name>
<dbReference type="InterPro" id="IPR000281">
    <property type="entry name" value="HTH_RpiR"/>
</dbReference>
<keyword evidence="1" id="KW-0805">Transcription regulation</keyword>
<dbReference type="InterPro" id="IPR001347">
    <property type="entry name" value="SIS_dom"/>
</dbReference>
<dbReference type="InterPro" id="IPR009057">
    <property type="entry name" value="Homeodomain-like_sf"/>
</dbReference>
<dbReference type="PANTHER" id="PTHR30514">
    <property type="entry name" value="GLUCOKINASE"/>
    <property type="match status" value="1"/>
</dbReference>
<dbReference type="CDD" id="cd05013">
    <property type="entry name" value="SIS_RpiR"/>
    <property type="match status" value="1"/>
</dbReference>
<accession>A0A2A7MEW1</accession>
<dbReference type="GO" id="GO:0003700">
    <property type="term" value="F:DNA-binding transcription factor activity"/>
    <property type="evidence" value="ECO:0007669"/>
    <property type="project" value="InterPro"/>
</dbReference>
<dbReference type="PROSITE" id="PS51464">
    <property type="entry name" value="SIS"/>
    <property type="match status" value="1"/>
</dbReference>
<evidence type="ECO:0000259" key="5">
    <source>
        <dbReference type="PROSITE" id="PS51464"/>
    </source>
</evidence>